<dbReference type="InterPro" id="IPR019557">
    <property type="entry name" value="AminoTfrase-like_pln_mobile"/>
</dbReference>
<proteinExistence type="predicted"/>
<keyword evidence="4" id="KW-1185">Reference proteome</keyword>
<dbReference type="EMBL" id="CACSLK010012206">
    <property type="protein sequence ID" value="CAA0814025.1"/>
    <property type="molecule type" value="Genomic_DNA"/>
</dbReference>
<feature type="region of interest" description="Disordered" evidence="1">
    <location>
        <begin position="529"/>
        <end position="557"/>
    </location>
</feature>
<evidence type="ECO:0000313" key="4">
    <source>
        <dbReference type="Proteomes" id="UP001153555"/>
    </source>
</evidence>
<feature type="domain" description="Aminotransferase-like plant mobile" evidence="2">
    <location>
        <begin position="66"/>
        <end position="443"/>
    </location>
</feature>
<feature type="region of interest" description="Disordered" evidence="1">
    <location>
        <begin position="752"/>
        <end position="843"/>
    </location>
</feature>
<name>A0A9N7R651_STRHE</name>
<reference evidence="3" key="1">
    <citation type="submission" date="2019-12" db="EMBL/GenBank/DDBJ databases">
        <authorList>
            <person name="Scholes J."/>
        </authorList>
    </citation>
    <scope>NUCLEOTIDE SEQUENCE</scope>
</reference>
<evidence type="ECO:0000256" key="1">
    <source>
        <dbReference type="SAM" id="MobiDB-lite"/>
    </source>
</evidence>
<sequence length="900" mass="99767">MDAGTSYTLHPGPIDNSVLTLQDHHRSTDIWNGHDFEPLTCRRCDGHFWRLDAVAPRVQQMMLKSGFYGVYKAGRIRLDHALITALVERWRPETHTFHLPAGEATVTLQDISVLWGLPVDGDPITGVDTNRSMDEWQDICGELLGFRPPPEDFDRGRLKIRCLQERFKMLPDDASDTMVEYYARAYILQLLGGQLLSDMSNNKVKLMYLPLLRDLEVAGRLSWGSAVLACLYRALCRATKPETSDICGPLVLLQIWAWERLPFIRPGRLTPRQQQQQQQPDAIAGEPPLPAPPYGSRWNIGFKLESVGTHVLVLYRDLLDNMKDDQFIWEPYSLDVLGILPEYCLSGRRIWQTVAPLICFDVVEFHHPDRALRQFGQQQPIPAACDTIPDIHFTDRRGRQNYDWVQHHRQFVDMWARREARVVTAPPIECPMDQSDPYMMWYRRITRLLIGNPAARPSNGYQGGGGAKEAMAQSLQKIYHLVSDALHQGCELSGEEVLRDILDVCTYSLRTAHEGHRLLSILPDLGPSSPATSLSIPPKAQRGRQRKRGGFLGGAPLENRKRASYIPATVSTPSLGMMHSPMPSITMPDTGVDTPQQWDSSLSLSEFHDTPDSNAMQLDPEASDTKDPFLQALGKIRDICAFTLRTNAVETAALKQEEVAMVAAVAVGPKTKHCKPRRRGGMSGAHTVGPGAYFASTPEQPSPTESTQLDNGSLSRSQDIPHEQNAACHHPFAAVEQEDNLQSEMIELDTITGSRESSPSAAVDPGTKANYVSSRHDSTQEVTVQEEADGNLEGSNTKENESKPDGAKSVNVGPRSAELVSSASCYKGEGNGGKRKEGAVDEVGSAEVVTIGQTATDDDSGRSLSSEYVFEGGVCSSVVGGARDDVQKKYKRQRRSMQRN</sequence>
<dbReference type="PANTHER" id="PTHR46033:SF8">
    <property type="entry name" value="PROTEIN MAINTENANCE OF MERISTEMS-LIKE"/>
    <property type="match status" value="1"/>
</dbReference>
<accession>A0A9N7R651</accession>
<comment type="caution">
    <text evidence="3">The sequence shown here is derived from an EMBL/GenBank/DDBJ whole genome shotgun (WGS) entry which is preliminary data.</text>
</comment>
<gene>
    <name evidence="3" type="ORF">SHERM_14358</name>
</gene>
<feature type="compositionally biased region" description="Polar residues" evidence="1">
    <location>
        <begin position="697"/>
        <end position="718"/>
    </location>
</feature>
<protein>
    <submittedName>
        <fullName evidence="3">Serine/threonine-protein phosphatase 7 long form homolog</fullName>
    </submittedName>
</protein>
<dbReference type="PANTHER" id="PTHR46033">
    <property type="entry name" value="PROTEIN MAIN-LIKE 2"/>
    <property type="match status" value="1"/>
</dbReference>
<dbReference type="Proteomes" id="UP001153555">
    <property type="component" value="Unassembled WGS sequence"/>
</dbReference>
<feature type="region of interest" description="Disordered" evidence="1">
    <location>
        <begin position="672"/>
        <end position="718"/>
    </location>
</feature>
<evidence type="ECO:0000313" key="3">
    <source>
        <dbReference type="EMBL" id="CAA0814025.1"/>
    </source>
</evidence>
<dbReference type="InterPro" id="IPR044824">
    <property type="entry name" value="MAIN-like"/>
</dbReference>
<dbReference type="AlphaFoldDB" id="A0A9N7R651"/>
<organism evidence="3 4">
    <name type="scientific">Striga hermonthica</name>
    <name type="common">Purple witchweed</name>
    <name type="synonym">Buchnera hermonthica</name>
    <dbReference type="NCBI Taxonomy" id="68872"/>
    <lineage>
        <taxon>Eukaryota</taxon>
        <taxon>Viridiplantae</taxon>
        <taxon>Streptophyta</taxon>
        <taxon>Embryophyta</taxon>
        <taxon>Tracheophyta</taxon>
        <taxon>Spermatophyta</taxon>
        <taxon>Magnoliopsida</taxon>
        <taxon>eudicotyledons</taxon>
        <taxon>Gunneridae</taxon>
        <taxon>Pentapetalae</taxon>
        <taxon>asterids</taxon>
        <taxon>lamiids</taxon>
        <taxon>Lamiales</taxon>
        <taxon>Orobanchaceae</taxon>
        <taxon>Buchnereae</taxon>
        <taxon>Striga</taxon>
    </lineage>
</organism>
<dbReference type="OrthoDB" id="1871193at2759"/>
<feature type="compositionally biased region" description="Basic and acidic residues" evidence="1">
    <location>
        <begin position="796"/>
        <end position="806"/>
    </location>
</feature>
<evidence type="ECO:0000259" key="2">
    <source>
        <dbReference type="Pfam" id="PF10536"/>
    </source>
</evidence>
<dbReference type="Pfam" id="PF10536">
    <property type="entry name" value="PMD"/>
    <property type="match status" value="1"/>
</dbReference>
<dbReference type="GO" id="GO:0010073">
    <property type="term" value="P:meristem maintenance"/>
    <property type="evidence" value="ECO:0007669"/>
    <property type="project" value="InterPro"/>
</dbReference>